<dbReference type="Proteomes" id="UP000558113">
    <property type="component" value="Unassembled WGS sequence"/>
</dbReference>
<dbReference type="InterPro" id="IPR015856">
    <property type="entry name" value="ABC_transpr_CbiO/EcfA_su"/>
</dbReference>
<evidence type="ECO:0000256" key="5">
    <source>
        <dbReference type="ARBA" id="ARBA00022741"/>
    </source>
</evidence>
<comment type="subcellular location">
    <subcellularLocation>
        <location evidence="1">Cell membrane</location>
        <topology evidence="1">Peripheral membrane protein</topology>
    </subcellularLocation>
</comment>
<dbReference type="PROSITE" id="PS50893">
    <property type="entry name" value="ABC_TRANSPORTER_2"/>
    <property type="match status" value="2"/>
</dbReference>
<dbReference type="Gene3D" id="3.40.50.300">
    <property type="entry name" value="P-loop containing nucleotide triphosphate hydrolases"/>
    <property type="match status" value="2"/>
</dbReference>
<dbReference type="PROSITE" id="PS00211">
    <property type="entry name" value="ABC_TRANSPORTER_1"/>
    <property type="match status" value="2"/>
</dbReference>
<evidence type="ECO:0000259" key="9">
    <source>
        <dbReference type="PROSITE" id="PS50893"/>
    </source>
</evidence>
<protein>
    <submittedName>
        <fullName evidence="10">ATP-binding cassette domain-containing protein</fullName>
    </submittedName>
</protein>
<keyword evidence="4" id="KW-1003">Cell membrane</keyword>
<dbReference type="InterPro" id="IPR027417">
    <property type="entry name" value="P-loop_NTPase"/>
</dbReference>
<dbReference type="SMART" id="SM00382">
    <property type="entry name" value="AAA"/>
    <property type="match status" value="2"/>
</dbReference>
<sequence>MEIYTIKELNFAFPGQDKAALANINLTIEEGEFVAICGQSGCGKSTLLRQLKTILTPHGRRSGTVAYRGLPLEEADRRTQAADIGFVLQQPDNGIVTDKVWHELAFGLESLGCDQRTIRLRVAETASFFGIQNWFHKPVSELSGGQKQLLNLASVMAMQPSVLILDEPTSQLDPIAAADFLASVGKINRELGTTVILTEHRLEEALPLADRVIVLDQGTMIVNDSPREASAKLAAMQHAMIAAMPTPVQVYSAVERGGERQVPIPLTVKEGRQWLDRMKGDSVGGLMMESDERDGSVLDPYASNFATGSARRAAIWNSILNRKSDAAKADSAAVAFRDVWFKYEREGPDVIKDLSFEVKKGQFCCIVGGNGTGKSTALSLISGLLQPYRGKVTINGRNPAAARASELFTNGLGVLPQNPQSLFVKKTVGLDLREMLSDTKLTTEHKRAKLDAVIRFAELESLLGKHPYDLSGGEQQRAALAKVLLLEPRILLLDEPTKGLDGFFKAKLGRYLERLNADGVTILLVSHDIEFCARYGQIGAMFFDGAIISSDYVKPFFAGNGFYTTAANRMARHRWPNAVTAEDVIARCSSKSR</sequence>
<keyword evidence="5" id="KW-0547">Nucleotide-binding</keyword>
<keyword evidence="8" id="KW-0472">Membrane</keyword>
<evidence type="ECO:0000313" key="10">
    <source>
        <dbReference type="EMBL" id="NBC68331.1"/>
    </source>
</evidence>
<dbReference type="GO" id="GO:0043190">
    <property type="term" value="C:ATP-binding cassette (ABC) transporter complex"/>
    <property type="evidence" value="ECO:0007669"/>
    <property type="project" value="TreeGrafter"/>
</dbReference>
<feature type="domain" description="ABC transporter" evidence="9">
    <location>
        <begin position="6"/>
        <end position="242"/>
    </location>
</feature>
<evidence type="ECO:0000256" key="1">
    <source>
        <dbReference type="ARBA" id="ARBA00004202"/>
    </source>
</evidence>
<feature type="domain" description="ABC transporter" evidence="9">
    <location>
        <begin position="334"/>
        <end position="569"/>
    </location>
</feature>
<evidence type="ECO:0000256" key="8">
    <source>
        <dbReference type="ARBA" id="ARBA00023136"/>
    </source>
</evidence>
<proteinExistence type="inferred from homology"/>
<dbReference type="InterPro" id="IPR003593">
    <property type="entry name" value="AAA+_ATPase"/>
</dbReference>
<dbReference type="PANTHER" id="PTHR43553">
    <property type="entry name" value="HEAVY METAL TRANSPORTER"/>
    <property type="match status" value="1"/>
</dbReference>
<dbReference type="Pfam" id="PF00005">
    <property type="entry name" value="ABC_tran"/>
    <property type="match status" value="2"/>
</dbReference>
<dbReference type="AlphaFoldDB" id="A0A7X4YMJ7"/>
<keyword evidence="6 10" id="KW-0067">ATP-binding</keyword>
<dbReference type="SUPFAM" id="SSF52540">
    <property type="entry name" value="P-loop containing nucleoside triphosphate hydrolases"/>
    <property type="match status" value="2"/>
</dbReference>
<keyword evidence="7" id="KW-1278">Translocase</keyword>
<comment type="caution">
    <text evidence="10">The sequence shown here is derived from an EMBL/GenBank/DDBJ whole genome shotgun (WGS) entry which is preliminary data.</text>
</comment>
<dbReference type="InterPro" id="IPR017871">
    <property type="entry name" value="ABC_transporter-like_CS"/>
</dbReference>
<accession>A0A7X4YMJ7</accession>
<gene>
    <name evidence="10" type="ORF">GT003_04880</name>
</gene>
<reference evidence="10 11" key="1">
    <citation type="submission" date="2020-01" db="EMBL/GenBank/DDBJ databases">
        <title>Paenibacillus soybeanensis sp. nov. isolated from the nodules of soybean (Glycine max(L.) Merr).</title>
        <authorList>
            <person name="Wang H."/>
        </authorList>
    </citation>
    <scope>NUCLEOTIDE SEQUENCE [LARGE SCALE GENOMIC DNA]</scope>
    <source>
        <strain evidence="10 11">DSM 23054</strain>
    </source>
</reference>
<name>A0A7X4YMJ7_9BACL</name>
<evidence type="ECO:0000313" key="11">
    <source>
        <dbReference type="Proteomes" id="UP000558113"/>
    </source>
</evidence>
<dbReference type="EMBL" id="JAAAMU010000002">
    <property type="protein sequence ID" value="NBC68331.1"/>
    <property type="molecule type" value="Genomic_DNA"/>
</dbReference>
<evidence type="ECO:0000256" key="7">
    <source>
        <dbReference type="ARBA" id="ARBA00022967"/>
    </source>
</evidence>
<dbReference type="GO" id="GO:0016887">
    <property type="term" value="F:ATP hydrolysis activity"/>
    <property type="evidence" value="ECO:0007669"/>
    <property type="project" value="InterPro"/>
</dbReference>
<comment type="similarity">
    <text evidence="2">Belongs to the ABC transporter superfamily.</text>
</comment>
<keyword evidence="11" id="KW-1185">Reference proteome</keyword>
<dbReference type="OrthoDB" id="501320at2"/>
<dbReference type="InterPro" id="IPR050095">
    <property type="entry name" value="ECF_ABC_transporter_ATP-bd"/>
</dbReference>
<dbReference type="RefSeq" id="WP_161695015.1">
    <property type="nucleotide sequence ID" value="NZ_JAAAMU010000002.1"/>
</dbReference>
<evidence type="ECO:0000256" key="2">
    <source>
        <dbReference type="ARBA" id="ARBA00005417"/>
    </source>
</evidence>
<dbReference type="GO" id="GO:0042626">
    <property type="term" value="F:ATPase-coupled transmembrane transporter activity"/>
    <property type="evidence" value="ECO:0007669"/>
    <property type="project" value="TreeGrafter"/>
</dbReference>
<evidence type="ECO:0000256" key="3">
    <source>
        <dbReference type="ARBA" id="ARBA00022448"/>
    </source>
</evidence>
<organism evidence="10 11">
    <name type="scientific">Paenibacillus sacheonensis</name>
    <dbReference type="NCBI Taxonomy" id="742054"/>
    <lineage>
        <taxon>Bacteria</taxon>
        <taxon>Bacillati</taxon>
        <taxon>Bacillota</taxon>
        <taxon>Bacilli</taxon>
        <taxon>Bacillales</taxon>
        <taxon>Paenibacillaceae</taxon>
        <taxon>Paenibacillus</taxon>
    </lineage>
</organism>
<keyword evidence="3" id="KW-0813">Transport</keyword>
<evidence type="ECO:0000256" key="4">
    <source>
        <dbReference type="ARBA" id="ARBA00022475"/>
    </source>
</evidence>
<dbReference type="CDD" id="cd03225">
    <property type="entry name" value="ABC_cobalt_CbiO_domain1"/>
    <property type="match status" value="2"/>
</dbReference>
<dbReference type="GO" id="GO:0005524">
    <property type="term" value="F:ATP binding"/>
    <property type="evidence" value="ECO:0007669"/>
    <property type="project" value="UniProtKB-KW"/>
</dbReference>
<dbReference type="PANTHER" id="PTHR43553:SF27">
    <property type="entry name" value="ENERGY-COUPLING FACTOR TRANSPORTER ATP-BINDING PROTEIN ECFA2"/>
    <property type="match status" value="1"/>
</dbReference>
<dbReference type="InterPro" id="IPR003439">
    <property type="entry name" value="ABC_transporter-like_ATP-bd"/>
</dbReference>
<evidence type="ECO:0000256" key="6">
    <source>
        <dbReference type="ARBA" id="ARBA00022840"/>
    </source>
</evidence>